<feature type="compositionally biased region" description="Gly residues" evidence="4">
    <location>
        <begin position="545"/>
        <end position="584"/>
    </location>
</feature>
<dbReference type="HAMAP" id="MF_04007">
    <property type="entry name" value="HSV_DNBI"/>
    <property type="match status" value="1"/>
</dbReference>
<dbReference type="GO" id="GO:0042025">
    <property type="term" value="C:host cell nucleus"/>
    <property type="evidence" value="ECO:0007669"/>
    <property type="project" value="InterPro"/>
</dbReference>
<dbReference type="InterPro" id="IPR035989">
    <property type="entry name" value="DBP_sf"/>
</dbReference>
<protein>
    <submittedName>
        <fullName evidence="5">Single-stranded DNA-binding protein</fullName>
    </submittedName>
</protein>
<accession>A0A0G2T6G6</accession>
<keyword evidence="1" id="KW-1048">Host nucleus</keyword>
<evidence type="ECO:0000313" key="6">
    <source>
        <dbReference type="Proteomes" id="UP000099866"/>
    </source>
</evidence>
<feature type="region of interest" description="Disordered" evidence="4">
    <location>
        <begin position="1214"/>
        <end position="1235"/>
    </location>
</feature>
<evidence type="ECO:0000313" key="5">
    <source>
        <dbReference type="EMBL" id="AKI07613.1"/>
    </source>
</evidence>
<dbReference type="Proteomes" id="UP000099866">
    <property type="component" value="Genome"/>
</dbReference>
<dbReference type="SUPFAM" id="SSF118208">
    <property type="entry name" value="Viral ssDNA binding protein"/>
    <property type="match status" value="1"/>
</dbReference>
<name>A0A0G2T6G6_HCMV</name>
<proteinExistence type="inferred from homology"/>
<gene>
    <name evidence="5" type="primary">UL57</name>
</gene>
<feature type="region of interest" description="Disordered" evidence="4">
    <location>
        <begin position="536"/>
        <end position="584"/>
    </location>
</feature>
<dbReference type="InterPro" id="IPR043031">
    <property type="entry name" value="Viral_ssDBP_head"/>
</dbReference>
<dbReference type="InterPro" id="IPR000635">
    <property type="entry name" value="Viral_ssDNA-bd"/>
</dbReference>
<dbReference type="GO" id="GO:0003697">
    <property type="term" value="F:single-stranded DNA binding"/>
    <property type="evidence" value="ECO:0007669"/>
    <property type="project" value="InterPro"/>
</dbReference>
<reference evidence="5 6" key="1">
    <citation type="journal article" date="2015" name="J. Virol.">
        <title>High-throughput analysis of human cytomegalovirus genome diversity highlights the widespread occurrence of gene-disrupting mutations and pervasive recombination.</title>
        <authorList>
            <person name="Sijmons S."/>
            <person name="Thys K."/>
            <person name="Mbong Ngwese M."/>
            <person name="Van Damme E."/>
            <person name="Dvorak J."/>
            <person name="Van Loock M."/>
            <person name="Li G."/>
            <person name="Tachezy R."/>
            <person name="Busson L."/>
            <person name="Aerssens J."/>
            <person name="Van Ranst M."/>
            <person name="Maes P."/>
        </authorList>
    </citation>
    <scope>NUCLEOTIDE SEQUENCE [LARGE SCALE GENOMIC DNA]</scope>
    <source>
        <strain evidence="5">BE/45/2011</strain>
    </source>
</reference>
<organismHost>
    <name type="scientific">Homo sapiens</name>
    <name type="common">Human</name>
    <dbReference type="NCBI Taxonomy" id="9606"/>
</organismHost>
<evidence type="ECO:0000256" key="4">
    <source>
        <dbReference type="SAM" id="MobiDB-lite"/>
    </source>
</evidence>
<feature type="compositionally biased region" description="Gly residues" evidence="4">
    <location>
        <begin position="1214"/>
        <end position="1226"/>
    </location>
</feature>
<dbReference type="Pfam" id="PF00747">
    <property type="entry name" value="Viral_DNA_bp"/>
    <property type="match status" value="1"/>
</dbReference>
<keyword evidence="2" id="KW-0235">DNA replication</keyword>
<evidence type="ECO:0000256" key="3">
    <source>
        <dbReference type="ARBA" id="ARBA00023125"/>
    </source>
</evidence>
<evidence type="ECO:0000256" key="2">
    <source>
        <dbReference type="ARBA" id="ARBA00022705"/>
    </source>
</evidence>
<keyword evidence="3 5" id="KW-0238">DNA-binding</keyword>
<organism evidence="5 6">
    <name type="scientific">Human cytomegalovirus</name>
    <name type="common">HHV-5</name>
    <name type="synonym">Human herpesvirus 5</name>
    <dbReference type="NCBI Taxonomy" id="10359"/>
    <lineage>
        <taxon>Viruses</taxon>
        <taxon>Duplodnaviria</taxon>
        <taxon>Heunggongvirae</taxon>
        <taxon>Peploviricota</taxon>
        <taxon>Herviviricetes</taxon>
        <taxon>Herpesvirales</taxon>
        <taxon>Orthoherpesviridae</taxon>
        <taxon>Betaherpesvirinae</taxon>
        <taxon>Cytomegalovirus</taxon>
        <taxon>Cytomegalovirus humanbeta5</taxon>
    </lineage>
</organism>
<dbReference type="GO" id="GO:0006260">
    <property type="term" value="P:DNA replication"/>
    <property type="evidence" value="ECO:0007669"/>
    <property type="project" value="UniProtKB-KW"/>
</dbReference>
<dbReference type="EMBL" id="KP745633">
    <property type="protein sequence ID" value="AKI07613.1"/>
    <property type="molecule type" value="Genomic_DNA"/>
</dbReference>
<sequence length="1235" mass="133863">MSHEELTALAPVGPAAFLYFSRLNAETQEILATLSLCDRSSSVVIAPLLAGLTVEADFGVSVRTPVLCYDGGVLTKVTSFCPFVLYFHHTQGIVAFTEDHGDVHRLCEDARQKYALEAYTPEADRVPTDLAALCAAVGCQASDTTVHVVVGNGLKEFLFAGQLIPCVEEATTVRLHGGEAVRVPLYPPTLFNSLQLDAEADEVSLDARSAFVEARGLYVPAVSETLFYYVYTSWCQSLRFSEPRVLIEAALRQFVHDSQQSVKLAPHKRYLGYMSQRLSSLEKDHLMLSDAVVCELAFSFASVFFDSAYQPAESMLFSEWPLVTNATDHRDLIRALTELKLHLSTHVAALVFSANSVLYQHRLVYLQSSARHPSAGGTASQETLLKAIQFTNGLSAACEDVYNDARKVLKFQGAPLKDERYGPQHLALVCGTCPQLVSGFVWYLNRVSVYNTGLSGSSTLTNHLVGCAAGLCEACGGTCCHTCYQTAFVRVRTRLPVVPKQPKKEPCVITVQSRFLNDVDILGSFGRRYNVDAKDGGLDGKGDDGVPGGGAGGGGGRDVSGGPSDGLGGGRGGGGGGDSGGMMGRGGRMLGASVDRTYRLNRILDYCRKMRLIDPVTGEDTFSAHGKSDFVAVFSALNKFVDDEALGFVSEVRLKSSRDEVAGATQAFNLDLNPYAVAFQPLLAYAYFRSVFYVIQNVALITATSYIVDNPLTTNLVSKWMTQHFQSIHGAFSTTSSRKGFLFTKQIKSSKNSDHDRLLDFRLYAQGTYAVVPMEIKLSRLSVPTLIMVRVKNRPIYRAGKGNAGSVFFRRDHVPRRNPAKGCLGFLLYRHHERLFPECGLPCLQFWQKVCSNALPKNVPIGDMGEFNAFVKFLVAVTADYQEHDLLDVAPDCVLSYVESRFHNKFLCYYGFKDYIGSLHGLTTRLTTQNHAQFPHVLGASPRFSSPAEFALHVKGLKTAGVPAPMAATVARESLVRSVFEHRSLVTVPVSVEKYAGINNSKEIYQFGQIGYFSGNGVERSLNVSSMSGQDYRFMRQRYLLATRLADVLIKRSRRENVLFDADLIKNRVMLALDAENLDCDPEVMAVYEILSVREEIPASDDVLFFVDGCEALAASLMDKFAALQEQGVEDFSLENLRRVLDADAQRLTDAAGGEVHDLSALFAPSGVGAASGVGGGGLLLGESVAGNSICFGVPGETGGGCFLVNAGEDEAGGVGGSSGGGGGSGLLPAKRSRL</sequence>
<evidence type="ECO:0000256" key="1">
    <source>
        <dbReference type="ARBA" id="ARBA00022562"/>
    </source>
</evidence>
<dbReference type="Gene3D" id="1.20.190.40">
    <property type="entry name" value="Viral ssDNA binding protein, head domain"/>
    <property type="match status" value="1"/>
</dbReference>